<dbReference type="Proteomes" id="UP000299102">
    <property type="component" value="Unassembled WGS sequence"/>
</dbReference>
<dbReference type="EMBL" id="BGZK01000524">
    <property type="protein sequence ID" value="GBP48422.1"/>
    <property type="molecule type" value="Genomic_DNA"/>
</dbReference>
<keyword evidence="2" id="KW-1185">Reference proteome</keyword>
<sequence length="99" mass="10817">MARESPSCWRRVTSKGARQITAGAGAPRANCAQIKSIPKIVTNAIRHGRPLICMRRTVENNYLSNGTRSSGGRGEAVGARCTSGPPFCERYFPRRLIVD</sequence>
<accession>A0A4C1WD80</accession>
<organism evidence="1 2">
    <name type="scientific">Eumeta variegata</name>
    <name type="common">Bagworm moth</name>
    <name type="synonym">Eumeta japonica</name>
    <dbReference type="NCBI Taxonomy" id="151549"/>
    <lineage>
        <taxon>Eukaryota</taxon>
        <taxon>Metazoa</taxon>
        <taxon>Ecdysozoa</taxon>
        <taxon>Arthropoda</taxon>
        <taxon>Hexapoda</taxon>
        <taxon>Insecta</taxon>
        <taxon>Pterygota</taxon>
        <taxon>Neoptera</taxon>
        <taxon>Endopterygota</taxon>
        <taxon>Lepidoptera</taxon>
        <taxon>Glossata</taxon>
        <taxon>Ditrysia</taxon>
        <taxon>Tineoidea</taxon>
        <taxon>Psychidae</taxon>
        <taxon>Oiketicinae</taxon>
        <taxon>Eumeta</taxon>
    </lineage>
</organism>
<evidence type="ECO:0000313" key="1">
    <source>
        <dbReference type="EMBL" id="GBP48422.1"/>
    </source>
</evidence>
<evidence type="ECO:0000313" key="2">
    <source>
        <dbReference type="Proteomes" id="UP000299102"/>
    </source>
</evidence>
<comment type="caution">
    <text evidence="1">The sequence shown here is derived from an EMBL/GenBank/DDBJ whole genome shotgun (WGS) entry which is preliminary data.</text>
</comment>
<protein>
    <submittedName>
        <fullName evidence="1">Uncharacterized protein</fullName>
    </submittedName>
</protein>
<reference evidence="1 2" key="1">
    <citation type="journal article" date="2019" name="Commun. Biol.">
        <title>The bagworm genome reveals a unique fibroin gene that provides high tensile strength.</title>
        <authorList>
            <person name="Kono N."/>
            <person name="Nakamura H."/>
            <person name="Ohtoshi R."/>
            <person name="Tomita M."/>
            <person name="Numata K."/>
            <person name="Arakawa K."/>
        </authorList>
    </citation>
    <scope>NUCLEOTIDE SEQUENCE [LARGE SCALE GENOMIC DNA]</scope>
</reference>
<proteinExistence type="predicted"/>
<dbReference type="AlphaFoldDB" id="A0A4C1WD80"/>
<name>A0A4C1WD80_EUMVA</name>
<gene>
    <name evidence="1" type="ORF">EVAR_32823_1</name>
</gene>